<keyword evidence="4" id="KW-0645">Protease</keyword>
<dbReference type="InterPro" id="IPR029346">
    <property type="entry name" value="USP_C"/>
</dbReference>
<dbReference type="Gene3D" id="3.90.70.10">
    <property type="entry name" value="Cysteine proteinases"/>
    <property type="match status" value="1"/>
</dbReference>
<dbReference type="GO" id="GO:2000280">
    <property type="term" value="P:regulation of root development"/>
    <property type="evidence" value="ECO:0007669"/>
    <property type="project" value="UniProtKB-ARBA"/>
</dbReference>
<dbReference type="InterPro" id="IPR028889">
    <property type="entry name" value="USP"/>
</dbReference>
<evidence type="ECO:0000256" key="2">
    <source>
        <dbReference type="ARBA" id="ARBA00009085"/>
    </source>
</evidence>
<proteinExistence type="inferred from homology"/>
<dbReference type="GO" id="GO:0005829">
    <property type="term" value="C:cytosol"/>
    <property type="evidence" value="ECO:0000318"/>
    <property type="project" value="GO_Central"/>
</dbReference>
<dbReference type="InterPro" id="IPR008974">
    <property type="entry name" value="TRAF-like"/>
</dbReference>
<dbReference type="InterPro" id="IPR002083">
    <property type="entry name" value="MATH/TRAF_dom"/>
</dbReference>
<dbReference type="Pfam" id="PF12436">
    <property type="entry name" value="USP7_ICP0_bdg"/>
    <property type="match status" value="1"/>
</dbReference>
<dbReference type="GO" id="GO:0010078">
    <property type="term" value="P:maintenance of root meristem identity"/>
    <property type="evidence" value="ECO:0007669"/>
    <property type="project" value="UniProtKB-ARBA"/>
</dbReference>
<protein>
    <recommendedName>
        <fullName evidence="3">ubiquitinyl hydrolase 1</fullName>
        <ecNumber evidence="3">3.4.19.12</ecNumber>
    </recommendedName>
</protein>
<dbReference type="AlphaFoldDB" id="A0A078IY29"/>
<keyword evidence="6" id="KW-0378">Hydrolase</keyword>
<dbReference type="FunFam" id="3.10.20.90:FF:000034">
    <property type="entry name" value="Ubiquitin carboxyl-terminal hydrolase 13"/>
    <property type="match status" value="1"/>
</dbReference>
<name>A0A078IY29_BRANA</name>
<dbReference type="PaxDb" id="3708-A0A078IY29"/>
<reference evidence="10 11" key="1">
    <citation type="journal article" date="2014" name="Science">
        <title>Plant genetics. Early allopolyploid evolution in the post-Neolithic Brassica napus oilseed genome.</title>
        <authorList>
            <person name="Chalhoub B."/>
            <person name="Denoeud F."/>
            <person name="Liu S."/>
            <person name="Parkin I.A."/>
            <person name="Tang H."/>
            <person name="Wang X."/>
            <person name="Chiquet J."/>
            <person name="Belcram H."/>
            <person name="Tong C."/>
            <person name="Samans B."/>
            <person name="Correa M."/>
            <person name="Da Silva C."/>
            <person name="Just J."/>
            <person name="Falentin C."/>
            <person name="Koh C.S."/>
            <person name="Le Clainche I."/>
            <person name="Bernard M."/>
            <person name="Bento P."/>
            <person name="Noel B."/>
            <person name="Labadie K."/>
            <person name="Alberti A."/>
            <person name="Charles M."/>
            <person name="Arnaud D."/>
            <person name="Guo H."/>
            <person name="Daviaud C."/>
            <person name="Alamery S."/>
            <person name="Jabbari K."/>
            <person name="Zhao M."/>
            <person name="Edger P.P."/>
            <person name="Chelaifa H."/>
            <person name="Tack D."/>
            <person name="Lassalle G."/>
            <person name="Mestiri I."/>
            <person name="Schnel N."/>
            <person name="Le Paslier M.C."/>
            <person name="Fan G."/>
            <person name="Renault V."/>
            <person name="Bayer P.E."/>
            <person name="Golicz A.A."/>
            <person name="Manoli S."/>
            <person name="Lee T.H."/>
            <person name="Thi V.H."/>
            <person name="Chalabi S."/>
            <person name="Hu Q."/>
            <person name="Fan C."/>
            <person name="Tollenaere R."/>
            <person name="Lu Y."/>
            <person name="Battail C."/>
            <person name="Shen J."/>
            <person name="Sidebottom C.H."/>
            <person name="Wang X."/>
            <person name="Canaguier A."/>
            <person name="Chauveau A."/>
            <person name="Berard A."/>
            <person name="Deniot G."/>
            <person name="Guan M."/>
            <person name="Liu Z."/>
            <person name="Sun F."/>
            <person name="Lim Y.P."/>
            <person name="Lyons E."/>
            <person name="Town C.D."/>
            <person name="Bancroft I."/>
            <person name="Wang X."/>
            <person name="Meng J."/>
            <person name="Ma J."/>
            <person name="Pires J.C."/>
            <person name="King G.J."/>
            <person name="Brunel D."/>
            <person name="Delourme R."/>
            <person name="Renard M."/>
            <person name="Aury J.M."/>
            <person name="Adams K.L."/>
            <person name="Batley J."/>
            <person name="Snowdon R.J."/>
            <person name="Tost J."/>
            <person name="Edwards D."/>
            <person name="Zhou Y."/>
            <person name="Hua W."/>
            <person name="Sharpe A.G."/>
            <person name="Paterson A.H."/>
            <person name="Guan C."/>
            <person name="Wincker P."/>
        </authorList>
    </citation>
    <scope>NUCLEOTIDE SEQUENCE [LARGE SCALE GENOMIC DNA]</scope>
    <source>
        <strain evidence="11">cv. Darmor-bzh</strain>
    </source>
</reference>
<dbReference type="PROSITE" id="PS50144">
    <property type="entry name" value="MATH"/>
    <property type="match status" value="1"/>
</dbReference>
<dbReference type="GO" id="GO:0031647">
    <property type="term" value="P:regulation of protein stability"/>
    <property type="evidence" value="ECO:0000318"/>
    <property type="project" value="GO_Central"/>
</dbReference>
<evidence type="ECO:0000256" key="1">
    <source>
        <dbReference type="ARBA" id="ARBA00000707"/>
    </source>
</evidence>
<keyword evidence="11" id="KW-1185">Reference proteome</keyword>
<sequence>MTMITPPPLDQQEDVEMLVPHSDVVEGPQPMEVAQPEAAAAVENPPVEEPPSVKFTWLIPGFTRLNTRKHYSDVFVAGGYKWRVLIFPKGNNVDHLAMYLDVADAASLPYGWCRYSHFGLTVVNQINNRYSVRKETQHQFNARESDWGFTSFMPLGELYDPTRGYLVNDTVLIEAEVSVRKVLDYWAYDSKKETGFVGLKNQGATCYMNSLLETLYHIPYFRKAVYHMPTTENDAPTASIPLALQSLFYKLQYNDTSVATKELTKSFGWDTYDSFMQHDVQELNRVLCEKLEDKMKGTVVEGTIQKLFEGHQMNYIECINVDYKSTRKESFYDLQLDVKGCKDVYASFDKYVEVERLEGDNKYHAEGHDLQDAKKGVLFMDFPPVLQLQLKRFEYDFMRDIMVKINDRYEFPLQLDLDRENGKYLSPDADKSVRNLYTLHSVLVHSGGVNGGHYYAYIRPTLSDQWYKFDDERVTKEDVNRVLEEQYGGEEELPQNNPGFNNPPFKFTKYSNAYMLVYIRESDKDKIICNVDEKDVAEHLRVRLKKEQEEKEDKRKYKAEAHLFTTVKVARDEDITEQIGKNMYFDLVDHEKVKSFRIEKQTPFLLFKEEVAKEFGVPVELQRFWIWAKRQNHTYRPNRPLLSHEELQMVGHIREASNKANNAELKLFLEIVRGPDERPIPPPAKSFEDILLFFKLYDPENGVLRYVGRLMVKNSSKPMDIIGELIQMAGFAPDEEIELFEEIKFQPCVMCEHLDKNTSFKLSQIEDGDIICYQKALSIQENECPYPDVPSFLEYVQNREVVRFRTLEKPKDDEFTMELSKLHSYDDVVDRLAEKIGLDDSSKIRLTPHNCYSQQPKPQPIKYRGVDHLSDMLAHYNQTSDILYYEVLDIPLPELQGLKILNVAFHHASKDEVIIHTIRLPKQSTVGDVINELKTKVELSHQDAELRLLEVFSHKIYKTFVSTERIESINDHYWTLLAEEIPEEEKNIGPNARLIHVYHFTKESGQNQQVHNFGDPFVLVIHEGETLEEIKTRIQKKLHVPDEDFAKWKFAFFSTGRPDYLQDTDVVYNRFQRKDVYGAWEQYLGLEHVDNAPKRAYHNRHAYEKPVKIYN</sequence>
<dbReference type="Gramene" id="CDY53923">
    <property type="protein sequence ID" value="CDY53923"/>
    <property type="gene ID" value="GSBRNA2T00011702001"/>
</dbReference>
<comment type="catalytic activity">
    <reaction evidence="1">
        <text>Thiol-dependent hydrolysis of ester, thioester, amide, peptide and isopeptide bonds formed by the C-terminal Gly of ubiquitin (a 76-residue protein attached to proteins as an intracellular targeting signal).</text>
        <dbReference type="EC" id="3.4.19.12"/>
    </reaction>
</comment>
<dbReference type="SUPFAM" id="SSF54001">
    <property type="entry name" value="Cysteine proteinases"/>
    <property type="match status" value="1"/>
</dbReference>
<dbReference type="InterPro" id="IPR050164">
    <property type="entry name" value="Peptidase_C19"/>
</dbReference>
<dbReference type="InterPro" id="IPR018200">
    <property type="entry name" value="USP_CS"/>
</dbReference>
<dbReference type="PROSITE" id="PS50235">
    <property type="entry name" value="USP_3"/>
    <property type="match status" value="1"/>
</dbReference>
<dbReference type="EMBL" id="LK033251">
    <property type="protein sequence ID" value="CDY53923.1"/>
    <property type="molecule type" value="Genomic_DNA"/>
</dbReference>
<feature type="domain" description="MATH" evidence="8">
    <location>
        <begin position="52"/>
        <end position="177"/>
    </location>
</feature>
<dbReference type="Pfam" id="PF14533">
    <property type="entry name" value="USP7_C2"/>
    <property type="match status" value="1"/>
</dbReference>
<dbReference type="EC" id="3.4.19.12" evidence="3"/>
<dbReference type="PANTHER" id="PTHR24006:SF942">
    <property type="entry name" value="UBIQUITIN C-TERMINAL HYDROLASE 12"/>
    <property type="match status" value="1"/>
</dbReference>
<evidence type="ECO:0000256" key="5">
    <source>
        <dbReference type="ARBA" id="ARBA00022786"/>
    </source>
</evidence>
<comment type="similarity">
    <text evidence="2">Belongs to the peptidase C19 family.</text>
</comment>
<dbReference type="GO" id="GO:0016579">
    <property type="term" value="P:protein deubiquitination"/>
    <property type="evidence" value="ECO:0007669"/>
    <property type="project" value="InterPro"/>
</dbReference>
<dbReference type="FunFam" id="3.10.20.90:FF:000050">
    <property type="entry name" value="Ubiquitin carboxyl-terminal hydrolase 13"/>
    <property type="match status" value="1"/>
</dbReference>
<dbReference type="Gene3D" id="3.10.20.90">
    <property type="entry name" value="Phosphatidylinositol 3-kinase Catalytic Subunit, Chain A, domain 1"/>
    <property type="match status" value="2"/>
</dbReference>
<dbReference type="Pfam" id="PF22486">
    <property type="entry name" value="MATH_2"/>
    <property type="match status" value="1"/>
</dbReference>
<evidence type="ECO:0000313" key="10">
    <source>
        <dbReference type="EMBL" id="CDY53923.1"/>
    </source>
</evidence>
<evidence type="ECO:0000256" key="3">
    <source>
        <dbReference type="ARBA" id="ARBA00012759"/>
    </source>
</evidence>
<dbReference type="Gene3D" id="2.60.210.10">
    <property type="entry name" value="Apoptosis, Tumor Necrosis Factor Receptor Associated Protein 2, Chain A"/>
    <property type="match status" value="1"/>
</dbReference>
<gene>
    <name evidence="10" type="primary">BnaC03g73540D</name>
    <name evidence="10" type="ORF">GSBRNA2T00011702001</name>
</gene>
<keyword evidence="5" id="KW-0833">Ubl conjugation pathway</keyword>
<dbReference type="GO" id="GO:0009867">
    <property type="term" value="P:jasmonic acid mediated signaling pathway"/>
    <property type="evidence" value="ECO:0007669"/>
    <property type="project" value="UniProtKB-ARBA"/>
</dbReference>
<evidence type="ECO:0000256" key="7">
    <source>
        <dbReference type="ARBA" id="ARBA00022807"/>
    </source>
</evidence>
<feature type="domain" description="USP" evidence="9">
    <location>
        <begin position="197"/>
        <end position="521"/>
    </location>
</feature>
<dbReference type="SMART" id="SM00061">
    <property type="entry name" value="MATH"/>
    <property type="match status" value="1"/>
</dbReference>
<dbReference type="InterPro" id="IPR038765">
    <property type="entry name" value="Papain-like_cys_pep_sf"/>
</dbReference>
<evidence type="ECO:0000256" key="4">
    <source>
        <dbReference type="ARBA" id="ARBA00022670"/>
    </source>
</evidence>
<dbReference type="Pfam" id="PF00443">
    <property type="entry name" value="UCH"/>
    <property type="match status" value="1"/>
</dbReference>
<dbReference type="GO" id="GO:0005634">
    <property type="term" value="C:nucleus"/>
    <property type="evidence" value="ECO:0000318"/>
    <property type="project" value="GO_Central"/>
</dbReference>
<evidence type="ECO:0000313" key="11">
    <source>
        <dbReference type="Proteomes" id="UP000028999"/>
    </source>
</evidence>
<evidence type="ECO:0000259" key="9">
    <source>
        <dbReference type="PROSITE" id="PS50235"/>
    </source>
</evidence>
<dbReference type="GO" id="GO:0004843">
    <property type="term" value="F:cysteine-type deubiquitinase activity"/>
    <property type="evidence" value="ECO:0000318"/>
    <property type="project" value="GO_Central"/>
</dbReference>
<dbReference type="OMA" id="MSKAFTY"/>
<dbReference type="CDD" id="cd00121">
    <property type="entry name" value="MATH"/>
    <property type="match status" value="1"/>
</dbReference>
<dbReference type="FunFam" id="2.60.210.10:FF:000005">
    <property type="entry name" value="Ubiquitin carboxyl-terminal hydrolase 13"/>
    <property type="match status" value="1"/>
</dbReference>
<keyword evidence="7" id="KW-0788">Thiol protease</keyword>
<dbReference type="InterPro" id="IPR001394">
    <property type="entry name" value="Peptidase_C19_UCH"/>
</dbReference>
<dbReference type="InterPro" id="IPR024729">
    <property type="entry name" value="USP7_ICP0-binding_dom"/>
</dbReference>
<evidence type="ECO:0000256" key="6">
    <source>
        <dbReference type="ARBA" id="ARBA00022801"/>
    </source>
</evidence>
<dbReference type="STRING" id="3708.A0A078IY29"/>
<accession>A0A078IY29</accession>
<dbReference type="SUPFAM" id="SSF49599">
    <property type="entry name" value="TRAF domain-like"/>
    <property type="match status" value="1"/>
</dbReference>
<dbReference type="CDD" id="cd02659">
    <property type="entry name" value="peptidase_C19C"/>
    <property type="match status" value="1"/>
</dbReference>
<dbReference type="GO" id="GO:0006508">
    <property type="term" value="P:proteolysis"/>
    <property type="evidence" value="ECO:0007669"/>
    <property type="project" value="UniProtKB-KW"/>
</dbReference>
<dbReference type="FunFam" id="3.90.70.10:FF:000002">
    <property type="entry name" value="Ubiquitin carboxyl-terminal hydrolase 13"/>
    <property type="match status" value="1"/>
</dbReference>
<dbReference type="PANTHER" id="PTHR24006">
    <property type="entry name" value="UBIQUITIN CARBOXYL-TERMINAL HYDROLASE"/>
    <property type="match status" value="1"/>
</dbReference>
<organism evidence="10 11">
    <name type="scientific">Brassica napus</name>
    <name type="common">Rape</name>
    <dbReference type="NCBI Taxonomy" id="3708"/>
    <lineage>
        <taxon>Eukaryota</taxon>
        <taxon>Viridiplantae</taxon>
        <taxon>Streptophyta</taxon>
        <taxon>Embryophyta</taxon>
        <taxon>Tracheophyta</taxon>
        <taxon>Spermatophyta</taxon>
        <taxon>Magnoliopsida</taxon>
        <taxon>eudicotyledons</taxon>
        <taxon>Gunneridae</taxon>
        <taxon>Pentapetalae</taxon>
        <taxon>rosids</taxon>
        <taxon>malvids</taxon>
        <taxon>Brassicales</taxon>
        <taxon>Brassicaceae</taxon>
        <taxon>Brassiceae</taxon>
        <taxon>Brassica</taxon>
    </lineage>
</organism>
<dbReference type="PROSITE" id="PS00973">
    <property type="entry name" value="USP_2"/>
    <property type="match status" value="1"/>
</dbReference>
<evidence type="ECO:0000259" key="8">
    <source>
        <dbReference type="PROSITE" id="PS50144"/>
    </source>
</evidence>
<dbReference type="Proteomes" id="UP000028999">
    <property type="component" value="Unassembled WGS sequence"/>
</dbReference>